<feature type="domain" description="PTS EIIA type-1" evidence="7">
    <location>
        <begin position="31"/>
        <end position="135"/>
    </location>
</feature>
<dbReference type="InterPro" id="IPR001127">
    <property type="entry name" value="PTS_EIIA_1_perm"/>
</dbReference>
<evidence type="ECO:0000256" key="6">
    <source>
        <dbReference type="ARBA" id="ARBA00022777"/>
    </source>
</evidence>
<dbReference type="SUPFAM" id="SSF51261">
    <property type="entry name" value="Duplicated hybrid motif"/>
    <property type="match status" value="1"/>
</dbReference>
<evidence type="ECO:0000256" key="1">
    <source>
        <dbReference type="ARBA" id="ARBA00004496"/>
    </source>
</evidence>
<dbReference type="KEGG" id="ehn:H9Q80_07745"/>
<dbReference type="EMBL" id="CP060636">
    <property type="protein sequence ID" value="QNM13821.1"/>
    <property type="molecule type" value="Genomic_DNA"/>
</dbReference>
<evidence type="ECO:0000259" key="7">
    <source>
        <dbReference type="PROSITE" id="PS51093"/>
    </source>
</evidence>
<dbReference type="NCBIfam" id="TIGR00830">
    <property type="entry name" value="PTBA"/>
    <property type="match status" value="1"/>
</dbReference>
<name>A0A7G9GSN9_9FIRM</name>
<evidence type="ECO:0000313" key="9">
    <source>
        <dbReference type="Proteomes" id="UP000515856"/>
    </source>
</evidence>
<evidence type="ECO:0000313" key="8">
    <source>
        <dbReference type="EMBL" id="QNM13821.1"/>
    </source>
</evidence>
<dbReference type="Proteomes" id="UP000515856">
    <property type="component" value="Chromosome"/>
</dbReference>
<evidence type="ECO:0000256" key="3">
    <source>
        <dbReference type="ARBA" id="ARBA00022597"/>
    </source>
</evidence>
<keyword evidence="5" id="KW-0598">Phosphotransferase system</keyword>
<reference evidence="8 9" key="1">
    <citation type="submission" date="2020-08" db="EMBL/GenBank/DDBJ databases">
        <authorList>
            <person name="Liu C."/>
            <person name="Sun Q."/>
        </authorList>
    </citation>
    <scope>NUCLEOTIDE SEQUENCE [LARGE SCALE GENOMIC DNA]</scope>
    <source>
        <strain evidence="8 9">NSJ-61</strain>
    </source>
</reference>
<sequence>MFNFLKKPMDKKSFIYSPVRGKLKDLSEVDDEVFRSEKMGKTVAIEPLENTIYAPVNGVVKGIFPTCQSISIVSDSGQNILLHIGVNTHLLNGTGFISHIHKDDKITVGKRMLEIDREMMLSNDYDPTILLIITNSSDYQDIKVLKDNLVQVKDELILIEG</sequence>
<organism evidence="8 9">
    <name type="scientific">[Eubacterium] hominis</name>
    <dbReference type="NCBI Taxonomy" id="2764325"/>
    <lineage>
        <taxon>Bacteria</taxon>
        <taxon>Bacillati</taxon>
        <taxon>Bacillota</taxon>
        <taxon>Erysipelotrichia</taxon>
        <taxon>Erysipelotrichales</taxon>
        <taxon>Erysipelotrichaceae</taxon>
        <taxon>Amedibacillus</taxon>
    </lineage>
</organism>
<keyword evidence="2" id="KW-0813">Transport</keyword>
<evidence type="ECO:0000256" key="4">
    <source>
        <dbReference type="ARBA" id="ARBA00022679"/>
    </source>
</evidence>
<dbReference type="GO" id="GO:0009401">
    <property type="term" value="P:phosphoenolpyruvate-dependent sugar phosphotransferase system"/>
    <property type="evidence" value="ECO:0007669"/>
    <property type="project" value="UniProtKB-KW"/>
</dbReference>
<keyword evidence="3 8" id="KW-0762">Sugar transport</keyword>
<proteinExistence type="predicted"/>
<protein>
    <submittedName>
        <fullName evidence="8">PTS glucose transporter subunit IIA</fullName>
    </submittedName>
</protein>
<dbReference type="AlphaFoldDB" id="A0A7G9GSN9"/>
<accession>A0A7G9GSN9</accession>
<gene>
    <name evidence="8" type="ORF">H9Q80_07745</name>
</gene>
<dbReference type="Gene3D" id="2.70.70.10">
    <property type="entry name" value="Glucose Permease (Domain IIA)"/>
    <property type="match status" value="1"/>
</dbReference>
<evidence type="ECO:0000256" key="5">
    <source>
        <dbReference type="ARBA" id="ARBA00022683"/>
    </source>
</evidence>
<dbReference type="GO" id="GO:0005737">
    <property type="term" value="C:cytoplasm"/>
    <property type="evidence" value="ECO:0007669"/>
    <property type="project" value="UniProtKB-SubCell"/>
</dbReference>
<comment type="subcellular location">
    <subcellularLocation>
        <location evidence="1">Cytoplasm</location>
    </subcellularLocation>
</comment>
<dbReference type="PANTHER" id="PTHR45008:SF1">
    <property type="entry name" value="PTS SYSTEM GLUCOSE-SPECIFIC EIIA COMPONENT"/>
    <property type="match status" value="1"/>
</dbReference>
<dbReference type="Pfam" id="PF00358">
    <property type="entry name" value="PTS_EIIA_1"/>
    <property type="match status" value="1"/>
</dbReference>
<keyword evidence="4" id="KW-0808">Transferase</keyword>
<keyword evidence="9" id="KW-1185">Reference proteome</keyword>
<dbReference type="GO" id="GO:0016301">
    <property type="term" value="F:kinase activity"/>
    <property type="evidence" value="ECO:0007669"/>
    <property type="project" value="UniProtKB-KW"/>
</dbReference>
<evidence type="ECO:0000256" key="2">
    <source>
        <dbReference type="ARBA" id="ARBA00022448"/>
    </source>
</evidence>
<dbReference type="InterPro" id="IPR011055">
    <property type="entry name" value="Dup_hybrid_motif"/>
</dbReference>
<keyword evidence="6" id="KW-0418">Kinase</keyword>
<dbReference type="InterPro" id="IPR050890">
    <property type="entry name" value="PTS_EIIA_component"/>
</dbReference>
<dbReference type="RefSeq" id="WP_117451298.1">
    <property type="nucleotide sequence ID" value="NZ_CP060636.1"/>
</dbReference>
<dbReference type="PANTHER" id="PTHR45008">
    <property type="entry name" value="PTS SYSTEM GLUCOSE-SPECIFIC EIIA COMPONENT"/>
    <property type="match status" value="1"/>
</dbReference>
<dbReference type="PROSITE" id="PS51093">
    <property type="entry name" value="PTS_EIIA_TYPE_1"/>
    <property type="match status" value="1"/>
</dbReference>